<proteinExistence type="predicted"/>
<name>A0A0N4X8Z1_HAEPC</name>
<evidence type="ECO:0000259" key="1">
    <source>
        <dbReference type="Pfam" id="PF18861"/>
    </source>
</evidence>
<dbReference type="WBParaSite" id="HPLM_0002083301-mRNA-1">
    <property type="protein sequence ID" value="HPLM_0002083301-mRNA-1"/>
    <property type="gene ID" value="HPLM_0002083301"/>
</dbReference>
<dbReference type="Pfam" id="PF18861">
    <property type="entry name" value="PTP_tm"/>
    <property type="match status" value="1"/>
</dbReference>
<evidence type="ECO:0000313" key="2">
    <source>
        <dbReference type="WBParaSite" id="HPLM_0002083301-mRNA-1"/>
    </source>
</evidence>
<accession>A0A0N4X8Z1</accession>
<dbReference type="AlphaFoldDB" id="A0A0N4X8Z1"/>
<reference evidence="2" key="1">
    <citation type="submission" date="2017-02" db="UniProtKB">
        <authorList>
            <consortium name="WormBaseParasite"/>
        </authorList>
    </citation>
    <scope>IDENTIFICATION</scope>
</reference>
<feature type="domain" description="PTPRJ transmembrane" evidence="1">
    <location>
        <begin position="140"/>
        <end position="247"/>
    </location>
</feature>
<organism evidence="2">
    <name type="scientific">Haemonchus placei</name>
    <name type="common">Barber's pole worm</name>
    <dbReference type="NCBI Taxonomy" id="6290"/>
    <lineage>
        <taxon>Eukaryota</taxon>
        <taxon>Metazoa</taxon>
        <taxon>Ecdysozoa</taxon>
        <taxon>Nematoda</taxon>
        <taxon>Chromadorea</taxon>
        <taxon>Rhabditida</taxon>
        <taxon>Rhabditina</taxon>
        <taxon>Rhabditomorpha</taxon>
        <taxon>Strongyloidea</taxon>
        <taxon>Trichostrongylidae</taxon>
        <taxon>Haemonchus</taxon>
    </lineage>
</organism>
<protein>
    <submittedName>
        <fullName evidence="2">PTP_tm domain-containing protein</fullName>
    </submittedName>
</protein>
<sequence length="336" mass="37745">LFTLYTIYKGVRSRPVTEAITTYPLKVNALYPVVGQGYVLLYWDIENYADSDCRFRLSYNAERVATVSVELKGASRHRFGPLMSDVYYTFTITVIMGTGKAAAESESEMITVYVPREGRSLPSLKRQGSRELTVKFENDQQMFSPLNGAIEDVAVIVSDDIDMNDDNYELKSWFDVKDEETWGSYRATPSGWNPFKKSSKEASFTIGSDDCVRRSLDDPYCNGILRANVPYKVKVRAYMDTKVAMESEWITADGDADEEEEEDKNVAVFMSSRYPLYGVNDDALWARGSAIPEPTRGTSIPPLHQTMAYSTYPGATTHTTVVHSSAKPVADADIYR</sequence>
<dbReference type="InterPro" id="IPR041201">
    <property type="entry name" value="PTPRJ_TM"/>
</dbReference>